<keyword evidence="3" id="KW-1185">Reference proteome</keyword>
<dbReference type="Gene3D" id="3.40.50.720">
    <property type="entry name" value="NAD(P)-binding Rossmann-like Domain"/>
    <property type="match status" value="1"/>
</dbReference>
<reference evidence="2 3" key="1">
    <citation type="submission" date="2012-09" db="EMBL/GenBank/DDBJ databases">
        <title>Genome Sequence of alkane-degrading Bacterium Alcanivorax sp. 19-m-6.</title>
        <authorList>
            <person name="Lai Q."/>
            <person name="Shao Z."/>
        </authorList>
    </citation>
    <scope>NUCLEOTIDE SEQUENCE [LARGE SCALE GENOMIC DNA]</scope>
    <source>
        <strain evidence="2 3">19-m-6</strain>
    </source>
</reference>
<evidence type="ECO:0000259" key="1">
    <source>
        <dbReference type="Pfam" id="PF01370"/>
    </source>
</evidence>
<dbReference type="InterPro" id="IPR050177">
    <property type="entry name" value="Lipid_A_modif_metabolic_enz"/>
</dbReference>
<dbReference type="eggNOG" id="COG0451">
    <property type="taxonomic scope" value="Bacteria"/>
</dbReference>
<evidence type="ECO:0000313" key="2">
    <source>
        <dbReference type="EMBL" id="KGD64501.1"/>
    </source>
</evidence>
<dbReference type="InterPro" id="IPR020904">
    <property type="entry name" value="Sc_DH/Rdtase_CS"/>
</dbReference>
<dbReference type="Proteomes" id="UP000029444">
    <property type="component" value="Unassembled WGS sequence"/>
</dbReference>
<dbReference type="Pfam" id="PF01370">
    <property type="entry name" value="Epimerase"/>
    <property type="match status" value="1"/>
</dbReference>
<organism evidence="2 3">
    <name type="scientific">Alcanivorax nanhaiticus</name>
    <dbReference type="NCBI Taxonomy" id="1177154"/>
    <lineage>
        <taxon>Bacteria</taxon>
        <taxon>Pseudomonadati</taxon>
        <taxon>Pseudomonadota</taxon>
        <taxon>Gammaproteobacteria</taxon>
        <taxon>Oceanospirillales</taxon>
        <taxon>Alcanivoracaceae</taxon>
        <taxon>Alcanivorax</taxon>
    </lineage>
</organism>
<gene>
    <name evidence="2" type="ORF">Y5S_02256</name>
</gene>
<proteinExistence type="predicted"/>
<sequence length="337" mass="36256">MPTGASGQTPETPESVFITGAGGFIGRAIMARYKALGCDVRGMDLQPDPDANIVAGDITNPSGWADHAKGCDLFIHTAAIVSLAAQWPAYRKVTVEGTRKAIEVAIAGGAKRFVHFSSIAALGYDYPDGADETWPVTIGSDYLYGVAKGASEHVALAAHAAGEIDVTVIRPGDVYGPGSRAWLIEPLKMARAGQLVLPDNGQGVFTPVYIDDLLDGIMLAAGLEEGRGQVFILWGGEAVSCKEFFSHHWRWAGREGSPHSLPLKAALALTRGVWKLNQMLKRNDEVTPDTMLMFSRKGGFSIEKAKRLLGYQPKVNFSEGMHQSELWLKACGELESE</sequence>
<dbReference type="AlphaFoldDB" id="A0A095SIM2"/>
<accession>A0A095SIM2</accession>
<comment type="caution">
    <text evidence="2">The sequence shown here is derived from an EMBL/GenBank/DDBJ whole genome shotgun (WGS) entry which is preliminary data.</text>
</comment>
<dbReference type="SUPFAM" id="SSF51735">
    <property type="entry name" value="NAD(P)-binding Rossmann-fold domains"/>
    <property type="match status" value="1"/>
</dbReference>
<evidence type="ECO:0000313" key="3">
    <source>
        <dbReference type="Proteomes" id="UP000029444"/>
    </source>
</evidence>
<dbReference type="PANTHER" id="PTHR43245">
    <property type="entry name" value="BIFUNCTIONAL POLYMYXIN RESISTANCE PROTEIN ARNA"/>
    <property type="match status" value="1"/>
</dbReference>
<dbReference type="InterPro" id="IPR001509">
    <property type="entry name" value="Epimerase_deHydtase"/>
</dbReference>
<dbReference type="PATRIC" id="fig|1177154.3.peg.2296"/>
<feature type="domain" description="NAD-dependent epimerase/dehydratase" evidence="1">
    <location>
        <begin position="16"/>
        <end position="222"/>
    </location>
</feature>
<dbReference type="PROSITE" id="PS00061">
    <property type="entry name" value="ADH_SHORT"/>
    <property type="match status" value="1"/>
</dbReference>
<dbReference type="InterPro" id="IPR036291">
    <property type="entry name" value="NAD(P)-bd_dom_sf"/>
</dbReference>
<dbReference type="PANTHER" id="PTHR43245:SF55">
    <property type="entry name" value="NAD(P)-BINDING DOMAIN-CONTAINING PROTEIN"/>
    <property type="match status" value="1"/>
</dbReference>
<dbReference type="EMBL" id="ARXV01000008">
    <property type="protein sequence ID" value="KGD64501.1"/>
    <property type="molecule type" value="Genomic_DNA"/>
</dbReference>
<protein>
    <submittedName>
        <fullName evidence="2">NAD-dependent epimerase/dehydratase</fullName>
    </submittedName>
</protein>
<dbReference type="STRING" id="1177154.Y5S_02256"/>
<name>A0A095SIM2_9GAMM</name>